<dbReference type="SUPFAM" id="SSF54001">
    <property type="entry name" value="Cysteine proteinases"/>
    <property type="match status" value="1"/>
</dbReference>
<reference evidence="11" key="1">
    <citation type="submission" date="2016-04" db="EMBL/GenBank/DDBJ databases">
        <title>Comparative genomics of biotechnologically important yeasts.</title>
        <authorList>
            <consortium name="DOE Joint Genome Institute"/>
            <person name="Riley R."/>
            <person name="Haridas S."/>
            <person name="Wolfe K.H."/>
            <person name="Lopes M.R."/>
            <person name="Hittinger C.T."/>
            <person name="Goker M."/>
            <person name="Salamov A."/>
            <person name="Wisecaver J."/>
            <person name="Long T.M."/>
            <person name="Aerts A.L."/>
            <person name="Barry K."/>
            <person name="Choi C."/>
            <person name="Clum A."/>
            <person name="Coughlan A.Y."/>
            <person name="Deshpande S."/>
            <person name="Douglass A.P."/>
            <person name="Hanson S.J."/>
            <person name="Klenk H.-P."/>
            <person name="Labutti K."/>
            <person name="Lapidus A."/>
            <person name="Lindquist E."/>
            <person name="Lipzen A."/>
            <person name="Meier-Kolthoff J.P."/>
            <person name="Ohm R.A."/>
            <person name="Otillar R.P."/>
            <person name="Pangilinan J."/>
            <person name="Peng Y."/>
            <person name="Rokas A."/>
            <person name="Rosa C.A."/>
            <person name="Scheuner C."/>
            <person name="Sibirny A.A."/>
            <person name="Slot J.C."/>
            <person name="Stielow J.B."/>
            <person name="Sun H."/>
            <person name="Kurtzman C.P."/>
            <person name="Blackwell M."/>
            <person name="Grigoriev I.V."/>
            <person name="Jeffries T.W."/>
        </authorList>
    </citation>
    <scope>NUCLEOTIDE SEQUENCE [LARGE SCALE GENOMIC DNA]</scope>
    <source>
        <strain evidence="11">NRRL YB-2248</strain>
    </source>
</reference>
<organism evidence="10 11">
    <name type="scientific">[Candida] arabinofermentans NRRL YB-2248</name>
    <dbReference type="NCBI Taxonomy" id="983967"/>
    <lineage>
        <taxon>Eukaryota</taxon>
        <taxon>Fungi</taxon>
        <taxon>Dikarya</taxon>
        <taxon>Ascomycota</taxon>
        <taxon>Saccharomycotina</taxon>
        <taxon>Pichiomycetes</taxon>
        <taxon>Pichiales</taxon>
        <taxon>Pichiaceae</taxon>
        <taxon>Ogataea</taxon>
        <taxon>Ogataea/Candida clade</taxon>
    </lineage>
</organism>
<evidence type="ECO:0000256" key="7">
    <source>
        <dbReference type="ARBA" id="ARBA00022807"/>
    </source>
</evidence>
<dbReference type="InterPro" id="IPR050164">
    <property type="entry name" value="Peptidase_C19"/>
</dbReference>
<gene>
    <name evidence="10" type="ORF">CANARDRAFT_174916</name>
</gene>
<protein>
    <recommendedName>
        <fullName evidence="3">ubiquitinyl hydrolase 1</fullName>
        <ecNumber evidence="3">3.4.19.12</ecNumber>
    </recommendedName>
</protein>
<evidence type="ECO:0000256" key="8">
    <source>
        <dbReference type="SAM" id="MobiDB-lite"/>
    </source>
</evidence>
<dbReference type="InterPro" id="IPR038765">
    <property type="entry name" value="Papain-like_cys_pep_sf"/>
</dbReference>
<dbReference type="Pfam" id="PF00443">
    <property type="entry name" value="UCH"/>
    <property type="match status" value="1"/>
</dbReference>
<dbReference type="GO" id="GO:0004843">
    <property type="term" value="F:cysteine-type deubiquitinase activity"/>
    <property type="evidence" value="ECO:0007669"/>
    <property type="project" value="UniProtKB-EC"/>
</dbReference>
<keyword evidence="4" id="KW-0645">Protease</keyword>
<dbReference type="STRING" id="983967.A0A1E4T583"/>
<dbReference type="CDD" id="cd02662">
    <property type="entry name" value="Peptidase_C19F"/>
    <property type="match status" value="1"/>
</dbReference>
<comment type="similarity">
    <text evidence="2">Belongs to the peptidase C19 family.</text>
</comment>
<dbReference type="Gene3D" id="3.90.70.10">
    <property type="entry name" value="Cysteine proteinases"/>
    <property type="match status" value="1"/>
</dbReference>
<feature type="compositionally biased region" description="Basic and acidic residues" evidence="8">
    <location>
        <begin position="611"/>
        <end position="624"/>
    </location>
</feature>
<feature type="domain" description="USP" evidence="9">
    <location>
        <begin position="52"/>
        <end position="541"/>
    </location>
</feature>
<feature type="compositionally biased region" description="Acidic residues" evidence="8">
    <location>
        <begin position="572"/>
        <end position="582"/>
    </location>
</feature>
<dbReference type="GO" id="GO:0006508">
    <property type="term" value="P:proteolysis"/>
    <property type="evidence" value="ECO:0007669"/>
    <property type="project" value="UniProtKB-KW"/>
</dbReference>
<dbReference type="PANTHER" id="PTHR24006">
    <property type="entry name" value="UBIQUITIN CARBOXYL-TERMINAL HYDROLASE"/>
    <property type="match status" value="1"/>
</dbReference>
<evidence type="ECO:0000313" key="10">
    <source>
        <dbReference type="EMBL" id="ODV86881.1"/>
    </source>
</evidence>
<evidence type="ECO:0000259" key="9">
    <source>
        <dbReference type="PROSITE" id="PS50235"/>
    </source>
</evidence>
<evidence type="ECO:0000256" key="3">
    <source>
        <dbReference type="ARBA" id="ARBA00012759"/>
    </source>
</evidence>
<feature type="region of interest" description="Disordered" evidence="8">
    <location>
        <begin position="561"/>
        <end position="632"/>
    </location>
</feature>
<evidence type="ECO:0000256" key="4">
    <source>
        <dbReference type="ARBA" id="ARBA00022670"/>
    </source>
</evidence>
<dbReference type="InterPro" id="IPR018200">
    <property type="entry name" value="USP_CS"/>
</dbReference>
<name>A0A1E4T583_9ASCO</name>
<dbReference type="GO" id="GO:0005634">
    <property type="term" value="C:nucleus"/>
    <property type="evidence" value="ECO:0007669"/>
    <property type="project" value="TreeGrafter"/>
</dbReference>
<proteinExistence type="inferred from homology"/>
<feature type="region of interest" description="Disordered" evidence="8">
    <location>
        <begin position="432"/>
        <end position="466"/>
    </location>
</feature>
<dbReference type="Proteomes" id="UP000094801">
    <property type="component" value="Unassembled WGS sequence"/>
</dbReference>
<dbReference type="AlphaFoldDB" id="A0A1E4T583"/>
<evidence type="ECO:0000313" key="11">
    <source>
        <dbReference type="Proteomes" id="UP000094801"/>
    </source>
</evidence>
<keyword evidence="11" id="KW-1185">Reference proteome</keyword>
<evidence type="ECO:0000256" key="6">
    <source>
        <dbReference type="ARBA" id="ARBA00022801"/>
    </source>
</evidence>
<dbReference type="InterPro" id="IPR028889">
    <property type="entry name" value="USP"/>
</dbReference>
<dbReference type="PROSITE" id="PS00972">
    <property type="entry name" value="USP_1"/>
    <property type="match status" value="1"/>
</dbReference>
<dbReference type="EMBL" id="KV453849">
    <property type="protein sequence ID" value="ODV86881.1"/>
    <property type="molecule type" value="Genomic_DNA"/>
</dbReference>
<keyword evidence="6" id="KW-0378">Hydrolase</keyword>
<comment type="catalytic activity">
    <reaction evidence="1">
        <text>Thiol-dependent hydrolysis of ester, thioester, amide, peptide and isopeptide bonds formed by the C-terminal Gly of ubiquitin (a 76-residue protein attached to proteins as an intracellular targeting signal).</text>
        <dbReference type="EC" id="3.4.19.12"/>
    </reaction>
</comment>
<keyword evidence="7" id="KW-0788">Thiol protease</keyword>
<evidence type="ECO:0000256" key="5">
    <source>
        <dbReference type="ARBA" id="ARBA00022786"/>
    </source>
</evidence>
<evidence type="ECO:0000256" key="2">
    <source>
        <dbReference type="ARBA" id="ARBA00009085"/>
    </source>
</evidence>
<keyword evidence="5" id="KW-0833">Ubl conjugation pathway</keyword>
<accession>A0A1E4T583</accession>
<dbReference type="GO" id="GO:0005829">
    <property type="term" value="C:cytosol"/>
    <property type="evidence" value="ECO:0007669"/>
    <property type="project" value="TreeGrafter"/>
</dbReference>
<dbReference type="GO" id="GO:0016579">
    <property type="term" value="P:protein deubiquitination"/>
    <property type="evidence" value="ECO:0007669"/>
    <property type="project" value="InterPro"/>
</dbReference>
<dbReference type="PANTHER" id="PTHR24006:SF888">
    <property type="entry name" value="UBIQUITIN CARBOXYL-TERMINAL HYDROLASE 30"/>
    <property type="match status" value="1"/>
</dbReference>
<dbReference type="InterPro" id="IPR001394">
    <property type="entry name" value="Peptidase_C19_UCH"/>
</dbReference>
<evidence type="ECO:0000256" key="1">
    <source>
        <dbReference type="ARBA" id="ARBA00000707"/>
    </source>
</evidence>
<dbReference type="PROSITE" id="PS50235">
    <property type="entry name" value="USP_3"/>
    <property type="match status" value="1"/>
</dbReference>
<feature type="compositionally biased region" description="Acidic residues" evidence="8">
    <location>
        <begin position="438"/>
        <end position="448"/>
    </location>
</feature>
<dbReference type="EC" id="3.4.19.12" evidence="3"/>
<sequence>MTGLGERFSSAITRSSSALGFHSNGGNKMLSSSDPAYKDSYQTAMRLGGLVGGLGNDGNTCFMNSVLQSLASSSELVEFLDSFTSKWTKEIDVLPVNGKPSPSFSIALDELLSNLNKNHGKRAPTYKTRNLLKVMKDGPNKHLFLGYNQEDAQEFYQSVMKQVELEYVKLNKGEDSEDSEKEKNLKSQDKFLPFEEGMLSGLDKLGKTGNIYVPASQIDPSYPDADSKVFPLKLITPVDGLQCDRIGCTRCGEIGGIRYSVVSGLDLNLPPGNKSSFQLSELLDEWIQQEIIDGVECNRCGLVESLNTLKETIARYKETNVDERLMELTTRRIEEIETELAKPIINDDTYQKLHTKNKIQKSQKTKQCFFARPPPLLCIHINRSVFDPRTYMVRKNNAKIIFPMKLNLTDYVAEPSDINMDARLPFRVQDEVSKVDEERNESDQDVDDNNNTNQESEEMAEPAPPVNPYIQTIKSKVVNNGLTYSLKSAIAHFGTHNYGHYIAYRKYRKVWWRISDEIVRLSSEAEVLGSQGTFMLFYELSDLVDEKDNFDLNDISVVIPEAQEQTQQVSPESEDGSGDDADSNYYDEKMSVENGKLDNIGSSDSDDDDGEKPADIEEDMRQRELISIQANL</sequence>
<dbReference type="OrthoDB" id="2020758at2759"/>